<evidence type="ECO:0000259" key="9">
    <source>
        <dbReference type="PROSITE" id="PS50255"/>
    </source>
</evidence>
<evidence type="ECO:0000256" key="3">
    <source>
        <dbReference type="ARBA" id="ARBA00022692"/>
    </source>
</evidence>
<evidence type="ECO:0000256" key="5">
    <source>
        <dbReference type="ARBA" id="ARBA00023004"/>
    </source>
</evidence>
<evidence type="ECO:0000256" key="4">
    <source>
        <dbReference type="ARBA" id="ARBA00022723"/>
    </source>
</evidence>
<evidence type="ECO:0000313" key="12">
    <source>
        <dbReference type="RefSeq" id="XP_028132772.1"/>
    </source>
</evidence>
<dbReference type="InterPro" id="IPR036400">
    <property type="entry name" value="Cyt_B5-like_heme/steroid_sf"/>
</dbReference>
<evidence type="ECO:0000256" key="2">
    <source>
        <dbReference type="ARBA" id="ARBA00022617"/>
    </source>
</evidence>
<keyword evidence="2 8" id="KW-0349">Heme</keyword>
<dbReference type="InParanoid" id="A0A6P7FD85"/>
<dbReference type="EnsemblMetazoa" id="XM_028276971.1">
    <property type="protein sequence ID" value="XP_028132772.1"/>
    <property type="gene ID" value="LOC114328184"/>
</dbReference>
<evidence type="ECO:0000256" key="6">
    <source>
        <dbReference type="ARBA" id="ARBA00023136"/>
    </source>
</evidence>
<dbReference type="InterPro" id="IPR018506">
    <property type="entry name" value="Cyt_B5_heme-BS"/>
</dbReference>
<comment type="subcellular location">
    <subcellularLocation>
        <location evidence="1">Membrane</location>
    </subcellularLocation>
</comment>
<dbReference type="KEGG" id="dvv:114328184"/>
<keyword evidence="11" id="KW-1185">Reference proteome</keyword>
<dbReference type="PROSITE" id="PS50255">
    <property type="entry name" value="CYTOCHROME_B5_2"/>
    <property type="match status" value="1"/>
</dbReference>
<dbReference type="SMART" id="SM01117">
    <property type="entry name" value="Cyt-b5"/>
    <property type="match status" value="1"/>
</dbReference>
<evidence type="ECO:0000313" key="10">
    <source>
        <dbReference type="EnsemblMetazoa" id="XP_028132772.1"/>
    </source>
</evidence>
<evidence type="ECO:0000256" key="8">
    <source>
        <dbReference type="RuleBase" id="RU362121"/>
    </source>
</evidence>
<dbReference type="Proteomes" id="UP001652700">
    <property type="component" value="Unplaced"/>
</dbReference>
<dbReference type="SUPFAM" id="SSF55856">
    <property type="entry name" value="Cytochrome b5-like heme/steroid binding domain"/>
    <property type="match status" value="1"/>
</dbReference>
<evidence type="ECO:0000313" key="11">
    <source>
        <dbReference type="Proteomes" id="UP001652700"/>
    </source>
</evidence>
<dbReference type="AlphaFoldDB" id="A0A6P7FD85"/>
<dbReference type="GO" id="GO:0016020">
    <property type="term" value="C:membrane"/>
    <property type="evidence" value="ECO:0007669"/>
    <property type="project" value="UniProtKB-SubCell"/>
</dbReference>
<feature type="domain" description="Cytochrome b5 heme-binding" evidence="9">
    <location>
        <begin position="38"/>
        <end position="114"/>
    </location>
</feature>
<dbReference type="Gene3D" id="3.10.120.10">
    <property type="entry name" value="Cytochrome b5-like heme/steroid binding domain"/>
    <property type="match status" value="1"/>
</dbReference>
<dbReference type="OrthoDB" id="260519at2759"/>
<organism evidence="12">
    <name type="scientific">Diabrotica virgifera virgifera</name>
    <name type="common">western corn rootworm</name>
    <dbReference type="NCBI Taxonomy" id="50390"/>
    <lineage>
        <taxon>Eukaryota</taxon>
        <taxon>Metazoa</taxon>
        <taxon>Ecdysozoa</taxon>
        <taxon>Arthropoda</taxon>
        <taxon>Hexapoda</taxon>
        <taxon>Insecta</taxon>
        <taxon>Pterygota</taxon>
        <taxon>Neoptera</taxon>
        <taxon>Endopterygota</taxon>
        <taxon>Coleoptera</taxon>
        <taxon>Polyphaga</taxon>
        <taxon>Cucujiformia</taxon>
        <taxon>Chrysomeloidea</taxon>
        <taxon>Chrysomelidae</taxon>
        <taxon>Galerucinae</taxon>
        <taxon>Diabroticina</taxon>
        <taxon>Diabroticites</taxon>
        <taxon>Diabrotica</taxon>
    </lineage>
</organism>
<dbReference type="GeneID" id="114328184"/>
<dbReference type="InterPro" id="IPR050668">
    <property type="entry name" value="Cytochrome_b5"/>
</dbReference>
<dbReference type="PANTHER" id="PTHR19359">
    <property type="entry name" value="CYTOCHROME B5"/>
    <property type="match status" value="1"/>
</dbReference>
<keyword evidence="3" id="KW-0812">Transmembrane</keyword>
<dbReference type="GO" id="GO:0020037">
    <property type="term" value="F:heme binding"/>
    <property type="evidence" value="ECO:0007669"/>
    <property type="project" value="UniProtKB-UniRule"/>
</dbReference>
<dbReference type="PANTHER" id="PTHR19359:SF41">
    <property type="entry name" value="GEO08203P1"/>
    <property type="match status" value="1"/>
</dbReference>
<dbReference type="InterPro" id="IPR001199">
    <property type="entry name" value="Cyt_B5-like_heme/steroid-bd"/>
</dbReference>
<reference evidence="12" key="1">
    <citation type="submission" date="2025-04" db="UniProtKB">
        <authorList>
            <consortium name="RefSeq"/>
        </authorList>
    </citation>
    <scope>IDENTIFICATION</scope>
    <source>
        <tissue evidence="12">Whole insect</tissue>
    </source>
</reference>
<evidence type="ECO:0000256" key="7">
    <source>
        <dbReference type="ARBA" id="ARBA00038168"/>
    </source>
</evidence>
<protein>
    <submittedName>
        <fullName evidence="12">Cytochrome b5-like</fullName>
    </submittedName>
</protein>
<reference evidence="10" key="2">
    <citation type="submission" date="2025-05" db="UniProtKB">
        <authorList>
            <consortium name="EnsemblMetazoa"/>
        </authorList>
    </citation>
    <scope>IDENTIFICATION</scope>
</reference>
<dbReference type="FunFam" id="3.10.120.10:FF:000002">
    <property type="entry name" value="Cytochrome b5 type B"/>
    <property type="match status" value="1"/>
</dbReference>
<keyword evidence="6" id="KW-0472">Membrane</keyword>
<accession>A0A6P7FD85</accession>
<keyword evidence="5 8" id="KW-0408">Iron</keyword>
<dbReference type="PROSITE" id="PS00191">
    <property type="entry name" value="CYTOCHROME_B5_1"/>
    <property type="match status" value="1"/>
</dbReference>
<sequence length="133" mass="14663">MAKVASTIFSVFSFSAPRPVRVQFADSSGLTVSGLPGERVITLEEVSRHDTDKDCWVVIYDRVYDITEFLDEHPGGSEVLLEYAGREASAAFRGSGHSNVAIKLLNKYCIGELPIDERIFRKPGGLMLSNIPE</sequence>
<evidence type="ECO:0000256" key="1">
    <source>
        <dbReference type="ARBA" id="ARBA00004370"/>
    </source>
</evidence>
<dbReference type="Pfam" id="PF00173">
    <property type="entry name" value="Cyt-b5"/>
    <property type="match status" value="1"/>
</dbReference>
<keyword evidence="4 8" id="KW-0479">Metal-binding</keyword>
<proteinExistence type="inferred from homology"/>
<name>A0A6P7FD85_DIAVI</name>
<dbReference type="RefSeq" id="XP_028132772.1">
    <property type="nucleotide sequence ID" value="XM_028276971.1"/>
</dbReference>
<gene>
    <name evidence="12" type="primary">LOC114328184</name>
</gene>
<dbReference type="PRINTS" id="PR00363">
    <property type="entry name" value="CYTOCHROMEB5"/>
</dbReference>
<comment type="similarity">
    <text evidence="7 8">Belongs to the cytochrome b5 family.</text>
</comment>
<dbReference type="GO" id="GO:0046872">
    <property type="term" value="F:metal ion binding"/>
    <property type="evidence" value="ECO:0007669"/>
    <property type="project" value="UniProtKB-UniRule"/>
</dbReference>